<protein>
    <submittedName>
        <fullName evidence="1">Uncharacterized protein</fullName>
    </submittedName>
</protein>
<dbReference type="EMBL" id="BT034694">
    <property type="protein sequence ID" value="ACF79699.1"/>
    <property type="molecule type" value="mRNA"/>
</dbReference>
<evidence type="ECO:0000313" key="1">
    <source>
        <dbReference type="EMBL" id="ACF79699.1"/>
    </source>
</evidence>
<dbReference type="AlphaFoldDB" id="B4FC56"/>
<sequence>MVTSSEQGNHLSRPSCTCTLVECIHDEVVYTVEVLLTPLIQLQWCCTLKRRVLYAVCFLDLHSVLLVSLP</sequence>
<reference evidence="1" key="1">
    <citation type="journal article" date="2009" name="PLoS Genet.">
        <title>Sequencing, mapping, and analysis of 27,455 maize full-length cDNAs.</title>
        <authorList>
            <person name="Soderlund C."/>
            <person name="Descour A."/>
            <person name="Kudrna D."/>
            <person name="Bomhoff M."/>
            <person name="Boyd L."/>
            <person name="Currie J."/>
            <person name="Angelova A."/>
            <person name="Collura K."/>
            <person name="Wissotski M."/>
            <person name="Ashley E."/>
            <person name="Morrow D."/>
            <person name="Fernandes J."/>
            <person name="Walbot V."/>
            <person name="Yu Y."/>
        </authorList>
    </citation>
    <scope>NUCLEOTIDE SEQUENCE</scope>
    <source>
        <strain evidence="1">B73</strain>
    </source>
</reference>
<accession>B4FC56</accession>
<name>B4FC56_MAIZE</name>
<organism evidence="1">
    <name type="scientific">Zea mays</name>
    <name type="common">Maize</name>
    <dbReference type="NCBI Taxonomy" id="4577"/>
    <lineage>
        <taxon>Eukaryota</taxon>
        <taxon>Viridiplantae</taxon>
        <taxon>Streptophyta</taxon>
        <taxon>Embryophyta</taxon>
        <taxon>Tracheophyta</taxon>
        <taxon>Spermatophyta</taxon>
        <taxon>Magnoliopsida</taxon>
        <taxon>Liliopsida</taxon>
        <taxon>Poales</taxon>
        <taxon>Poaceae</taxon>
        <taxon>PACMAD clade</taxon>
        <taxon>Panicoideae</taxon>
        <taxon>Andropogonodae</taxon>
        <taxon>Andropogoneae</taxon>
        <taxon>Tripsacinae</taxon>
        <taxon>Zea</taxon>
    </lineage>
</organism>
<proteinExistence type="evidence at transcript level"/>